<sequence>MNKIYSFFAIILLSSALTVKAQKTADTGTLTIPKIPDFEVDGKGTGTYWTKTNWVSLTQRRKEGKIYNTDTKVLYSDTGIYFLFHCQDSLITSTMKEDFANLYLEDVVEVFLWTDESLPIYFEYELSPHNYELPILVPNTKGTFLGWRPWHYEGDRKTRHATYIETKNNVITGWNAEFFIPYALLKPLNNVPPKKGTKWRANMYRIDYDNKSSTWSWQLTGPSFHDYEKFGTFIFD</sequence>
<dbReference type="Pfam" id="PF06452">
    <property type="entry name" value="CBM9_1"/>
    <property type="match status" value="1"/>
</dbReference>
<protein>
    <submittedName>
        <fullName evidence="3">Carbohydrate-binding family 9-like protein</fullName>
    </submittedName>
</protein>
<comment type="caution">
    <text evidence="3">The sequence shown here is derived from an EMBL/GenBank/DDBJ whole genome shotgun (WGS) entry which is preliminary data.</text>
</comment>
<evidence type="ECO:0000259" key="2">
    <source>
        <dbReference type="Pfam" id="PF06452"/>
    </source>
</evidence>
<reference evidence="4" key="1">
    <citation type="journal article" date="2019" name="Int. J. Syst. Evol. Microbiol.">
        <title>The Global Catalogue of Microorganisms (GCM) 10K type strain sequencing project: providing services to taxonomists for standard genome sequencing and annotation.</title>
        <authorList>
            <consortium name="The Broad Institute Genomics Platform"/>
            <consortium name="The Broad Institute Genome Sequencing Center for Infectious Disease"/>
            <person name="Wu L."/>
            <person name="Ma J."/>
        </authorList>
    </citation>
    <scope>NUCLEOTIDE SEQUENCE [LARGE SCALE GENOMIC DNA]</scope>
    <source>
        <strain evidence="4">KCTC 52344</strain>
    </source>
</reference>
<feature type="chain" id="PRO_5046558845" evidence="1">
    <location>
        <begin position="22"/>
        <end position="236"/>
    </location>
</feature>
<name>A0ABW5JA69_9BACT</name>
<feature type="domain" description="Carbohydrate-binding" evidence="2">
    <location>
        <begin position="40"/>
        <end position="233"/>
    </location>
</feature>
<dbReference type="RefSeq" id="WP_340235803.1">
    <property type="nucleotide sequence ID" value="NZ_JBBEWC010000005.1"/>
</dbReference>
<evidence type="ECO:0000313" key="3">
    <source>
        <dbReference type="EMBL" id="MFD2521615.1"/>
    </source>
</evidence>
<gene>
    <name evidence="3" type="ORF">ACFSR2_12030</name>
</gene>
<keyword evidence="1" id="KW-0732">Signal</keyword>
<evidence type="ECO:0000313" key="4">
    <source>
        <dbReference type="Proteomes" id="UP001597510"/>
    </source>
</evidence>
<organism evidence="3 4">
    <name type="scientific">Emticicia soli</name>
    <dbReference type="NCBI Taxonomy" id="2027878"/>
    <lineage>
        <taxon>Bacteria</taxon>
        <taxon>Pseudomonadati</taxon>
        <taxon>Bacteroidota</taxon>
        <taxon>Cytophagia</taxon>
        <taxon>Cytophagales</taxon>
        <taxon>Leadbetterellaceae</taxon>
        <taxon>Emticicia</taxon>
    </lineage>
</organism>
<dbReference type="InterPro" id="IPR010502">
    <property type="entry name" value="Carb-bd_dom_fam9"/>
</dbReference>
<proteinExistence type="predicted"/>
<accession>A0ABW5JA69</accession>
<dbReference type="CDD" id="cd09620">
    <property type="entry name" value="CBM9_like_3"/>
    <property type="match status" value="1"/>
</dbReference>
<dbReference type="Gene3D" id="2.60.40.1190">
    <property type="match status" value="1"/>
</dbReference>
<evidence type="ECO:0000256" key="1">
    <source>
        <dbReference type="SAM" id="SignalP"/>
    </source>
</evidence>
<feature type="signal peptide" evidence="1">
    <location>
        <begin position="1"/>
        <end position="21"/>
    </location>
</feature>
<dbReference type="Proteomes" id="UP001597510">
    <property type="component" value="Unassembled WGS sequence"/>
</dbReference>
<keyword evidence="4" id="KW-1185">Reference proteome</keyword>
<dbReference type="SUPFAM" id="SSF49344">
    <property type="entry name" value="CBD9-like"/>
    <property type="match status" value="1"/>
</dbReference>
<dbReference type="EMBL" id="JBHULC010000011">
    <property type="protein sequence ID" value="MFD2521615.1"/>
    <property type="molecule type" value="Genomic_DNA"/>
</dbReference>